<keyword evidence="2" id="KW-0805">Transcription regulation</keyword>
<dbReference type="PANTHER" id="PTHR43133:SF25">
    <property type="entry name" value="RNA POLYMERASE SIGMA FACTOR RFAY-RELATED"/>
    <property type="match status" value="1"/>
</dbReference>
<evidence type="ECO:0000259" key="7">
    <source>
        <dbReference type="Pfam" id="PF08281"/>
    </source>
</evidence>
<evidence type="ECO:0000313" key="9">
    <source>
        <dbReference type="Proteomes" id="UP000002213"/>
    </source>
</evidence>
<dbReference type="HOGENOM" id="CLU_047691_9_2_11"/>
<reference evidence="8 9" key="1">
    <citation type="journal article" date="2009" name="Stand. Genomic Sci.">
        <title>Complete genome sequence of Actinosynnema mirum type strain (101).</title>
        <authorList>
            <person name="Land M."/>
            <person name="Lapidus A."/>
            <person name="Mayilraj S."/>
            <person name="Chen F."/>
            <person name="Copeland A."/>
            <person name="Del Rio T.G."/>
            <person name="Nolan M."/>
            <person name="Lucas S."/>
            <person name="Tice H."/>
            <person name="Cheng J.F."/>
            <person name="Chertkov O."/>
            <person name="Bruce D."/>
            <person name="Goodwin L."/>
            <person name="Pitluck S."/>
            <person name="Rohde M."/>
            <person name="Goker M."/>
            <person name="Pati A."/>
            <person name="Ivanova N."/>
            <person name="Mavromatis K."/>
            <person name="Chen A."/>
            <person name="Palaniappan K."/>
            <person name="Hauser L."/>
            <person name="Chang Y.J."/>
            <person name="Jeffries C.C."/>
            <person name="Brettin T."/>
            <person name="Detter J.C."/>
            <person name="Han C."/>
            <person name="Chain P."/>
            <person name="Tindall B.J."/>
            <person name="Bristow J."/>
            <person name="Eisen J.A."/>
            <person name="Markowitz V."/>
            <person name="Hugenholtz P."/>
            <person name="Kyrpides N.C."/>
            <person name="Klenk H.P."/>
        </authorList>
    </citation>
    <scope>NUCLEOTIDE SEQUENCE [LARGE SCALE GENOMIC DNA]</scope>
    <source>
        <strain evidence="9">ATCC 29888 / DSM 43827 / JCM 3225 / NBRC 14064 / NCIMB 13271 / NRRL B-12336 / IMRU 3971 / 101</strain>
    </source>
</reference>
<gene>
    <name evidence="8" type="ordered locus">Amir_2579</name>
</gene>
<evidence type="ECO:0000256" key="3">
    <source>
        <dbReference type="ARBA" id="ARBA00023082"/>
    </source>
</evidence>
<dbReference type="InterPro" id="IPR013325">
    <property type="entry name" value="RNA_pol_sigma_r2"/>
</dbReference>
<protein>
    <submittedName>
        <fullName evidence="8">RNA polymerase, sigma-24 subunit, ECF subfamily</fullName>
    </submittedName>
</protein>
<dbReference type="NCBIfam" id="TIGR02937">
    <property type="entry name" value="sigma70-ECF"/>
    <property type="match status" value="1"/>
</dbReference>
<dbReference type="InterPro" id="IPR036388">
    <property type="entry name" value="WH-like_DNA-bd_sf"/>
</dbReference>
<dbReference type="InterPro" id="IPR007627">
    <property type="entry name" value="RNA_pol_sigma70_r2"/>
</dbReference>
<dbReference type="EMBL" id="CP001630">
    <property type="protein sequence ID" value="ACU36516.1"/>
    <property type="molecule type" value="Genomic_DNA"/>
</dbReference>
<keyword evidence="3" id="KW-0731">Sigma factor</keyword>
<dbReference type="RefSeq" id="WP_015801405.1">
    <property type="nucleotide sequence ID" value="NC_013093.1"/>
</dbReference>
<dbReference type="GO" id="GO:0006352">
    <property type="term" value="P:DNA-templated transcription initiation"/>
    <property type="evidence" value="ECO:0007669"/>
    <property type="project" value="InterPro"/>
</dbReference>
<dbReference type="GO" id="GO:0016987">
    <property type="term" value="F:sigma factor activity"/>
    <property type="evidence" value="ECO:0007669"/>
    <property type="project" value="UniProtKB-KW"/>
</dbReference>
<feature type="compositionally biased region" description="Basic and acidic residues" evidence="5">
    <location>
        <begin position="15"/>
        <end position="25"/>
    </location>
</feature>
<dbReference type="Gene3D" id="1.10.1740.10">
    <property type="match status" value="1"/>
</dbReference>
<dbReference type="InterPro" id="IPR039425">
    <property type="entry name" value="RNA_pol_sigma-70-like"/>
</dbReference>
<dbReference type="Proteomes" id="UP000002213">
    <property type="component" value="Chromosome"/>
</dbReference>
<organism evidence="8 9">
    <name type="scientific">Actinosynnema mirum (strain ATCC 29888 / DSM 43827 / JCM 3225 / NBRC 14064 / NCIMB 13271 / NRRL B-12336 / IMRU 3971 / 101)</name>
    <dbReference type="NCBI Taxonomy" id="446462"/>
    <lineage>
        <taxon>Bacteria</taxon>
        <taxon>Bacillati</taxon>
        <taxon>Actinomycetota</taxon>
        <taxon>Actinomycetes</taxon>
        <taxon>Pseudonocardiales</taxon>
        <taxon>Pseudonocardiaceae</taxon>
        <taxon>Actinosynnema</taxon>
    </lineage>
</organism>
<dbReference type="GO" id="GO:0003677">
    <property type="term" value="F:DNA binding"/>
    <property type="evidence" value="ECO:0007669"/>
    <property type="project" value="InterPro"/>
</dbReference>
<evidence type="ECO:0000256" key="4">
    <source>
        <dbReference type="ARBA" id="ARBA00023163"/>
    </source>
</evidence>
<accession>C6WMI7</accession>
<dbReference type="STRING" id="446462.Amir_2579"/>
<evidence type="ECO:0000256" key="2">
    <source>
        <dbReference type="ARBA" id="ARBA00023015"/>
    </source>
</evidence>
<name>C6WMI7_ACTMD</name>
<dbReference type="PANTHER" id="PTHR43133">
    <property type="entry name" value="RNA POLYMERASE ECF-TYPE SIGMA FACTO"/>
    <property type="match status" value="1"/>
</dbReference>
<proteinExistence type="inferred from homology"/>
<dbReference type="KEGG" id="ami:Amir_2579"/>
<dbReference type="AlphaFoldDB" id="C6WMI7"/>
<comment type="similarity">
    <text evidence="1">Belongs to the sigma-70 factor family. ECF subfamily.</text>
</comment>
<evidence type="ECO:0000256" key="1">
    <source>
        <dbReference type="ARBA" id="ARBA00010641"/>
    </source>
</evidence>
<dbReference type="InterPro" id="IPR013249">
    <property type="entry name" value="RNA_pol_sigma70_r4_t2"/>
</dbReference>
<dbReference type="eggNOG" id="COG1595">
    <property type="taxonomic scope" value="Bacteria"/>
</dbReference>
<evidence type="ECO:0000259" key="6">
    <source>
        <dbReference type="Pfam" id="PF04542"/>
    </source>
</evidence>
<sequence length="206" mass="22575">MVDGAEPGAGPPDSARAEPESDAELWRRAAHGPAGPARAAFTALFERHAEAVWNHAHRLTASWTAADDLLSQVFLAAWRSRAKVVLTRDSALPWLYTVTANLVRTEHRSGSRLRQVLRLVGPPAPQHDHAERVADADAAEDRLRRVVAAVDRLPRSEREIARLCLLGGVGTADAAQLLRITEASVRSRVARARARLRDLTEEDDRG</sequence>
<dbReference type="SUPFAM" id="SSF88946">
    <property type="entry name" value="Sigma2 domain of RNA polymerase sigma factors"/>
    <property type="match status" value="1"/>
</dbReference>
<keyword evidence="4" id="KW-0804">Transcription</keyword>
<evidence type="ECO:0000313" key="8">
    <source>
        <dbReference type="EMBL" id="ACU36516.1"/>
    </source>
</evidence>
<feature type="domain" description="RNA polymerase sigma factor 70 region 4 type 2" evidence="7">
    <location>
        <begin position="144"/>
        <end position="196"/>
    </location>
</feature>
<dbReference type="InterPro" id="IPR014284">
    <property type="entry name" value="RNA_pol_sigma-70_dom"/>
</dbReference>
<keyword evidence="9" id="KW-1185">Reference proteome</keyword>
<dbReference type="Pfam" id="PF04542">
    <property type="entry name" value="Sigma70_r2"/>
    <property type="match status" value="1"/>
</dbReference>
<evidence type="ECO:0000256" key="5">
    <source>
        <dbReference type="SAM" id="MobiDB-lite"/>
    </source>
</evidence>
<dbReference type="Pfam" id="PF08281">
    <property type="entry name" value="Sigma70_r4_2"/>
    <property type="match status" value="1"/>
</dbReference>
<feature type="region of interest" description="Disordered" evidence="5">
    <location>
        <begin position="1"/>
        <end position="25"/>
    </location>
</feature>
<dbReference type="Gene3D" id="1.10.10.10">
    <property type="entry name" value="Winged helix-like DNA-binding domain superfamily/Winged helix DNA-binding domain"/>
    <property type="match status" value="1"/>
</dbReference>
<dbReference type="SUPFAM" id="SSF88659">
    <property type="entry name" value="Sigma3 and sigma4 domains of RNA polymerase sigma factors"/>
    <property type="match status" value="1"/>
</dbReference>
<dbReference type="InterPro" id="IPR013324">
    <property type="entry name" value="RNA_pol_sigma_r3/r4-like"/>
</dbReference>
<feature type="domain" description="RNA polymerase sigma-70 region 2" evidence="6">
    <location>
        <begin position="44"/>
        <end position="112"/>
    </location>
</feature>